<proteinExistence type="inferred from homology"/>
<keyword evidence="1" id="KW-0479">Metal-binding</keyword>
<dbReference type="AlphaFoldDB" id="A0A845BM27"/>
<name>A0A845BM27_9NEIS</name>
<keyword evidence="3" id="KW-1185">Reference proteome</keyword>
<dbReference type="PANTHER" id="PTHR30217">
    <property type="entry name" value="PEPTIDASE U32 FAMILY"/>
    <property type="match status" value="1"/>
</dbReference>
<dbReference type="InterPro" id="IPR001539">
    <property type="entry name" value="Peptidase_U32"/>
</dbReference>
<dbReference type="GO" id="GO:0006744">
    <property type="term" value="P:ubiquinone biosynthetic process"/>
    <property type="evidence" value="ECO:0007669"/>
    <property type="project" value="UniProtKB-UniRule"/>
</dbReference>
<dbReference type="GO" id="GO:0046872">
    <property type="term" value="F:metal ion binding"/>
    <property type="evidence" value="ECO:0007669"/>
    <property type="project" value="UniProtKB-KW"/>
</dbReference>
<dbReference type="UniPathway" id="UPA00232"/>
<keyword evidence="1" id="KW-0004">4Fe-4S</keyword>
<evidence type="ECO:0000256" key="1">
    <source>
        <dbReference type="HAMAP-Rule" id="MF_02233"/>
    </source>
</evidence>
<dbReference type="InterPro" id="IPR051454">
    <property type="entry name" value="RNA/ubiquinone_mod_enzymes"/>
</dbReference>
<dbReference type="RefSeq" id="WP_160797462.1">
    <property type="nucleotide sequence ID" value="NZ_WSSB01000011.1"/>
</dbReference>
<comment type="similarity">
    <text evidence="1">Belongs to the peptidase U32 family. UbiV subfamily.</text>
</comment>
<comment type="cofactor">
    <cofactor evidence="1">
        <name>[4Fe-4S] cluster</name>
        <dbReference type="ChEBI" id="CHEBI:49883"/>
    </cofactor>
</comment>
<comment type="caution">
    <text evidence="2">The sequence shown here is derived from an EMBL/GenBank/DDBJ whole genome shotgun (WGS) entry which is preliminary data.</text>
</comment>
<evidence type="ECO:0000313" key="2">
    <source>
        <dbReference type="EMBL" id="MXR37707.1"/>
    </source>
</evidence>
<dbReference type="HAMAP" id="MF_02233">
    <property type="entry name" value="UbiV"/>
    <property type="match status" value="1"/>
</dbReference>
<keyword evidence="1" id="KW-0831">Ubiquinone biosynthesis</keyword>
<protein>
    <recommendedName>
        <fullName evidence="1">Ubiquinone biosynthesis protein UbiV</fullName>
    </recommendedName>
</protein>
<feature type="binding site" evidence="1">
    <location>
        <position position="44"/>
    </location>
    <ligand>
        <name>[4Fe-4S] cluster</name>
        <dbReference type="ChEBI" id="CHEBI:49883"/>
    </ligand>
</feature>
<keyword evidence="1" id="KW-0408">Iron</keyword>
<dbReference type="Pfam" id="PF01136">
    <property type="entry name" value="Peptidase_U32"/>
    <property type="match status" value="1"/>
</dbReference>
<feature type="binding site" evidence="1">
    <location>
        <position position="179"/>
    </location>
    <ligand>
        <name>[4Fe-4S] cluster</name>
        <dbReference type="ChEBI" id="CHEBI:49883"/>
    </ligand>
</feature>
<evidence type="ECO:0000313" key="3">
    <source>
        <dbReference type="Proteomes" id="UP000467214"/>
    </source>
</evidence>
<organism evidence="2 3">
    <name type="scientific">Craterilacuibacter sinensis</name>
    <dbReference type="NCBI Taxonomy" id="2686017"/>
    <lineage>
        <taxon>Bacteria</taxon>
        <taxon>Pseudomonadati</taxon>
        <taxon>Pseudomonadota</taxon>
        <taxon>Betaproteobacteria</taxon>
        <taxon>Neisseriales</taxon>
        <taxon>Neisseriaceae</taxon>
        <taxon>Craterilacuibacter</taxon>
    </lineage>
</organism>
<dbReference type="PANTHER" id="PTHR30217:SF11">
    <property type="entry name" value="UBIQUINONE BIOSYNTHESIS PROTEIN UBIV"/>
    <property type="match status" value="1"/>
</dbReference>
<dbReference type="EMBL" id="WSSB01000011">
    <property type="protein sequence ID" value="MXR37707.1"/>
    <property type="molecule type" value="Genomic_DNA"/>
</dbReference>
<feature type="binding site" evidence="1">
    <location>
        <position position="192"/>
    </location>
    <ligand>
        <name>[4Fe-4S] cluster</name>
        <dbReference type="ChEBI" id="CHEBI:49883"/>
    </ligand>
</feature>
<accession>A0A845BM27</accession>
<dbReference type="NCBIfam" id="NF011991">
    <property type="entry name" value="PRK15447.1"/>
    <property type="match status" value="1"/>
</dbReference>
<gene>
    <name evidence="1" type="primary">ubiV</name>
    <name evidence="2" type="ORF">GQF02_12055</name>
</gene>
<reference evidence="2 3" key="1">
    <citation type="submission" date="2019-12" db="EMBL/GenBank/DDBJ databases">
        <title>Neisseriaceae gen. nov. sp. Genome sequencing and assembly.</title>
        <authorList>
            <person name="Liu Z."/>
            <person name="Li A."/>
        </authorList>
    </citation>
    <scope>NUCLEOTIDE SEQUENCE [LARGE SCALE GENOMIC DNA]</scope>
    <source>
        <strain evidence="2 3">B2N2-7</strain>
    </source>
</reference>
<comment type="subunit">
    <text evidence="1">Forms a heterodimer with UbiU.</text>
</comment>
<comment type="function">
    <text evidence="1">Required for O(2)-independent ubiquinone (coenzyme Q) biosynthesis. Together with UbiU, is essential for the C6-hydroxylation reaction in the oxygen-independent ubiquinone biosynthesis pathway.</text>
</comment>
<dbReference type="GO" id="GO:0051539">
    <property type="term" value="F:4 iron, 4 sulfur cluster binding"/>
    <property type="evidence" value="ECO:0007669"/>
    <property type="project" value="UniProtKB-UniRule"/>
</dbReference>
<dbReference type="InterPro" id="IPR043693">
    <property type="entry name" value="UbiV"/>
</dbReference>
<feature type="binding site" evidence="1">
    <location>
        <position position="196"/>
    </location>
    <ligand>
        <name>[4Fe-4S] cluster</name>
        <dbReference type="ChEBI" id="CHEBI:49883"/>
    </ligand>
</feature>
<sequence>MTALNLKLTLGPILFFWSRDEVFKFYEEAAGWPLDTIYLGEAVCSRRQQLRTSDWITLAHQLADAGKDVVLSCQALLESESDLKRLRKLVENGRVRLEVNDLGAAKLARESGIPFVAGTHMNVYNSSTLALMQRLGAYRWLPPVEMDRSTLAAILATQPELETEVFAWGRLPLAFSARCFTARHYNLKKDDCQFKCLDYPDGLQLATREGAGFLSINGIQTMSDGCHALLPHLAEMDAMGVTAVRVSPQSAHTAEVVAAFSAVIAGTQSANASMESLKGKHAGEAVDGYWCGTAGIINTGDTLHASA</sequence>
<dbReference type="Proteomes" id="UP000467214">
    <property type="component" value="Unassembled WGS sequence"/>
</dbReference>
<comment type="pathway">
    <text evidence="1">Cofactor biosynthesis; ubiquinone biosynthesis.</text>
</comment>
<keyword evidence="1" id="KW-0411">Iron-sulfur</keyword>